<gene>
    <name evidence="3" type="ORF">GL286_16270</name>
</gene>
<dbReference type="InterPro" id="IPR010982">
    <property type="entry name" value="Lambda_DNA-bd_dom_sf"/>
</dbReference>
<dbReference type="OrthoDB" id="9803379at2"/>
<dbReference type="GO" id="GO:0003677">
    <property type="term" value="F:DNA binding"/>
    <property type="evidence" value="ECO:0007669"/>
    <property type="project" value="InterPro"/>
</dbReference>
<keyword evidence="4" id="KW-1185">Reference proteome</keyword>
<dbReference type="AlphaFoldDB" id="A0A6L6JEW1"/>
<name>A0A6L6JEW1_9RHOB</name>
<sequence>MTQRDLADKLGCYPAKVGYIVRGQRRLDVIEMFSLAQAIGVSPARFFTAEMAGMQPEERIENFSEPLSSRSRKRTEE</sequence>
<feature type="region of interest" description="Disordered" evidence="1">
    <location>
        <begin position="57"/>
        <end position="77"/>
    </location>
</feature>
<proteinExistence type="predicted"/>
<organism evidence="3 4">
    <name type="scientific">Paracoccus aestuariivivens</name>
    <dbReference type="NCBI Taxonomy" id="1820333"/>
    <lineage>
        <taxon>Bacteria</taxon>
        <taxon>Pseudomonadati</taxon>
        <taxon>Pseudomonadota</taxon>
        <taxon>Alphaproteobacteria</taxon>
        <taxon>Rhodobacterales</taxon>
        <taxon>Paracoccaceae</taxon>
        <taxon>Paracoccus</taxon>
    </lineage>
</organism>
<reference evidence="3 4" key="1">
    <citation type="submission" date="2019-11" db="EMBL/GenBank/DDBJ databases">
        <authorList>
            <person name="Dong K."/>
        </authorList>
    </citation>
    <scope>NUCLEOTIDE SEQUENCE [LARGE SCALE GENOMIC DNA]</scope>
    <source>
        <strain evidence="3 4">NBRC 111993</strain>
    </source>
</reference>
<accession>A0A6L6JEW1</accession>
<feature type="domain" description="HTH cro/C1-type" evidence="2">
    <location>
        <begin position="1"/>
        <end position="46"/>
    </location>
</feature>
<comment type="caution">
    <text evidence="3">The sequence shown here is derived from an EMBL/GenBank/DDBJ whole genome shotgun (WGS) entry which is preliminary data.</text>
</comment>
<evidence type="ECO:0000313" key="3">
    <source>
        <dbReference type="EMBL" id="MTH79279.1"/>
    </source>
</evidence>
<dbReference type="InterPro" id="IPR001387">
    <property type="entry name" value="Cro/C1-type_HTH"/>
</dbReference>
<dbReference type="Gene3D" id="1.10.260.40">
    <property type="entry name" value="lambda repressor-like DNA-binding domains"/>
    <property type="match status" value="1"/>
</dbReference>
<dbReference type="RefSeq" id="WP_155096639.1">
    <property type="nucleotide sequence ID" value="NZ_WMIE01000013.1"/>
</dbReference>
<dbReference type="EMBL" id="WMIE01000013">
    <property type="protein sequence ID" value="MTH79279.1"/>
    <property type="molecule type" value="Genomic_DNA"/>
</dbReference>
<evidence type="ECO:0000256" key="1">
    <source>
        <dbReference type="SAM" id="MobiDB-lite"/>
    </source>
</evidence>
<evidence type="ECO:0000313" key="4">
    <source>
        <dbReference type="Proteomes" id="UP000478183"/>
    </source>
</evidence>
<evidence type="ECO:0000259" key="2">
    <source>
        <dbReference type="PROSITE" id="PS50943"/>
    </source>
</evidence>
<protein>
    <submittedName>
        <fullName evidence="3">Helix-turn-helix domain-containing protein</fullName>
    </submittedName>
</protein>
<dbReference type="Pfam" id="PF01381">
    <property type="entry name" value="HTH_3"/>
    <property type="match status" value="1"/>
</dbReference>
<dbReference type="Proteomes" id="UP000478183">
    <property type="component" value="Unassembled WGS sequence"/>
</dbReference>
<dbReference type="CDD" id="cd00093">
    <property type="entry name" value="HTH_XRE"/>
    <property type="match status" value="1"/>
</dbReference>
<dbReference type="PROSITE" id="PS50943">
    <property type="entry name" value="HTH_CROC1"/>
    <property type="match status" value="1"/>
</dbReference>
<dbReference type="SUPFAM" id="SSF47413">
    <property type="entry name" value="lambda repressor-like DNA-binding domains"/>
    <property type="match status" value="1"/>
</dbReference>